<organism evidence="2 3">
    <name type="scientific">Papilio xuthus</name>
    <name type="common">Asian swallowtail butterfly</name>
    <dbReference type="NCBI Taxonomy" id="66420"/>
    <lineage>
        <taxon>Eukaryota</taxon>
        <taxon>Metazoa</taxon>
        <taxon>Ecdysozoa</taxon>
        <taxon>Arthropoda</taxon>
        <taxon>Hexapoda</taxon>
        <taxon>Insecta</taxon>
        <taxon>Pterygota</taxon>
        <taxon>Neoptera</taxon>
        <taxon>Endopterygota</taxon>
        <taxon>Lepidoptera</taxon>
        <taxon>Glossata</taxon>
        <taxon>Ditrysia</taxon>
        <taxon>Papilionoidea</taxon>
        <taxon>Papilionidae</taxon>
        <taxon>Papilioninae</taxon>
        <taxon>Papilio</taxon>
    </lineage>
</organism>
<sequence>MISITGDKGHEMGVVGGGMPEGAGGERRHVPLYGRLVAEDQLPSMSAPSDIQVSARARNTRAFCRYRYPPQAMQARIPHHFRDPSTAPLRKLSVDLIKTYKHINESAARRSGGSRSTSCCAVVTRERERCARGAAIVHVTSCRHRLHSRDTASDSLPPCSHLTPHYRRMKHDDGRIGGSLAL</sequence>
<dbReference type="Proteomes" id="UP000053268">
    <property type="component" value="Unassembled WGS sequence"/>
</dbReference>
<evidence type="ECO:0000313" key="2">
    <source>
        <dbReference type="EMBL" id="KPI90893.1"/>
    </source>
</evidence>
<dbReference type="AlphaFoldDB" id="A0A194PD08"/>
<gene>
    <name evidence="2" type="ORF">RR46_14397</name>
</gene>
<feature type="compositionally biased region" description="Gly residues" evidence="1">
    <location>
        <begin position="14"/>
        <end position="23"/>
    </location>
</feature>
<feature type="region of interest" description="Disordered" evidence="1">
    <location>
        <begin position="1"/>
        <end position="23"/>
    </location>
</feature>
<name>A0A194PD08_PAPXU</name>
<proteinExistence type="predicted"/>
<evidence type="ECO:0000313" key="3">
    <source>
        <dbReference type="Proteomes" id="UP000053268"/>
    </source>
</evidence>
<evidence type="ECO:0000256" key="1">
    <source>
        <dbReference type="SAM" id="MobiDB-lite"/>
    </source>
</evidence>
<dbReference type="STRING" id="66420.A0A194PD08"/>
<keyword evidence="2" id="KW-0808">Transferase</keyword>
<accession>A0A194PD08</accession>
<reference evidence="2 3" key="1">
    <citation type="journal article" date="2015" name="Nat. Commun.">
        <title>Outbred genome sequencing and CRISPR/Cas9 gene editing in butterflies.</title>
        <authorList>
            <person name="Li X."/>
            <person name="Fan D."/>
            <person name="Zhang W."/>
            <person name="Liu G."/>
            <person name="Zhang L."/>
            <person name="Zhao L."/>
            <person name="Fang X."/>
            <person name="Chen L."/>
            <person name="Dong Y."/>
            <person name="Chen Y."/>
            <person name="Ding Y."/>
            <person name="Zhao R."/>
            <person name="Feng M."/>
            <person name="Zhu Y."/>
            <person name="Feng Y."/>
            <person name="Jiang X."/>
            <person name="Zhu D."/>
            <person name="Xiang H."/>
            <person name="Feng X."/>
            <person name="Li S."/>
            <person name="Wang J."/>
            <person name="Zhang G."/>
            <person name="Kronforst M.R."/>
            <person name="Wang W."/>
        </authorList>
    </citation>
    <scope>NUCLEOTIDE SEQUENCE [LARGE SCALE GENOMIC DNA]</scope>
    <source>
        <strain evidence="2">Ya'a_city_454_Px</strain>
        <tissue evidence="2">Whole body</tissue>
    </source>
</reference>
<dbReference type="EMBL" id="KQ459606">
    <property type="protein sequence ID" value="KPI90893.1"/>
    <property type="molecule type" value="Genomic_DNA"/>
</dbReference>
<keyword evidence="2" id="KW-0418">Kinase</keyword>
<keyword evidence="3" id="KW-1185">Reference proteome</keyword>
<protein>
    <submittedName>
        <fullName evidence="2">Serine/threonine-protein kinase minibrain</fullName>
    </submittedName>
</protein>
<dbReference type="GO" id="GO:0016301">
    <property type="term" value="F:kinase activity"/>
    <property type="evidence" value="ECO:0007669"/>
    <property type="project" value="UniProtKB-KW"/>
</dbReference>